<evidence type="ECO:0000313" key="2">
    <source>
        <dbReference type="Proteomes" id="UP001057085"/>
    </source>
</evidence>
<protein>
    <submittedName>
        <fullName evidence="1">Uncharacterized protein</fullName>
    </submittedName>
</protein>
<sequence length="110" mass="12517">MTDPKHMHEVKITGTPDAPKIEFVCHGDSTAICHQYPDCDCETWSEGHPHPMASHDRCWMQDWFDNDGTAPFSETLDECKYTVGMSGPIRTYFCEEYVEWEFAPADGVPA</sequence>
<organism evidence="1 2">
    <name type="scientific">Rhodococcus phage Mbo4</name>
    <dbReference type="NCBI Taxonomy" id="2936912"/>
    <lineage>
        <taxon>Viruses</taxon>
        <taxon>Duplodnaviria</taxon>
        <taxon>Heunggongvirae</taxon>
        <taxon>Uroviricota</taxon>
        <taxon>Caudoviricetes</taxon>
        <taxon>Mboquatrovirus</taxon>
        <taxon>Mboquatrovirus Mbo4</taxon>
    </lineage>
</organism>
<dbReference type="EMBL" id="ON191532">
    <property type="protein sequence ID" value="URG17539.1"/>
    <property type="molecule type" value="Genomic_DNA"/>
</dbReference>
<keyword evidence="2" id="KW-1185">Reference proteome</keyword>
<proteinExistence type="predicted"/>
<dbReference type="Proteomes" id="UP001057085">
    <property type="component" value="Segment"/>
</dbReference>
<gene>
    <name evidence="1" type="ORF">Mbo4_049</name>
</gene>
<name>A0A9E7IEN5_9CAUD</name>
<accession>A0A9E7IEN5</accession>
<evidence type="ECO:0000313" key="1">
    <source>
        <dbReference type="EMBL" id="URG17539.1"/>
    </source>
</evidence>
<reference evidence="1" key="1">
    <citation type="submission" date="2022-04" db="EMBL/GenBank/DDBJ databases">
        <authorList>
            <person name="Hwangbo M."/>
            <person name="Wang B."/>
            <person name="Yang S.-H."/>
            <person name="Gill J.J."/>
            <person name="Chu K.-H."/>
            <person name="Young R."/>
        </authorList>
    </citation>
    <scope>NUCLEOTIDE SEQUENCE</scope>
</reference>